<reference evidence="2" key="1">
    <citation type="submission" date="2022-11" db="EMBL/GenBank/DDBJ databases">
        <title>Genome Sequence of Cubamyces cubensis.</title>
        <authorList>
            <person name="Buettner E."/>
        </authorList>
    </citation>
    <scope>NUCLEOTIDE SEQUENCE</scope>
    <source>
        <strain evidence="2">MPL-01</strain>
    </source>
</reference>
<dbReference type="Pfam" id="PF20151">
    <property type="entry name" value="DUF6533"/>
    <property type="match status" value="1"/>
</dbReference>
<accession>A0AAD7XCT3</accession>
<protein>
    <recommendedName>
        <fullName evidence="1">DUF6533 domain-containing protein</fullName>
    </recommendedName>
</protein>
<organism evidence="2 3">
    <name type="scientific">Trametes cubensis</name>
    <dbReference type="NCBI Taxonomy" id="1111947"/>
    <lineage>
        <taxon>Eukaryota</taxon>
        <taxon>Fungi</taxon>
        <taxon>Dikarya</taxon>
        <taxon>Basidiomycota</taxon>
        <taxon>Agaricomycotina</taxon>
        <taxon>Agaricomycetes</taxon>
        <taxon>Polyporales</taxon>
        <taxon>Polyporaceae</taxon>
        <taxon>Trametes</taxon>
    </lineage>
</organism>
<gene>
    <name evidence="2" type="ORF">ONZ51_g3676</name>
</gene>
<comment type="caution">
    <text evidence="2">The sequence shown here is derived from an EMBL/GenBank/DDBJ whole genome shotgun (WGS) entry which is preliminary data.</text>
</comment>
<keyword evidence="3" id="KW-1185">Reference proteome</keyword>
<evidence type="ECO:0000259" key="1">
    <source>
        <dbReference type="Pfam" id="PF20151"/>
    </source>
</evidence>
<dbReference type="Proteomes" id="UP001215151">
    <property type="component" value="Unassembled WGS sequence"/>
</dbReference>
<evidence type="ECO:0000313" key="3">
    <source>
        <dbReference type="Proteomes" id="UP001215151"/>
    </source>
</evidence>
<name>A0AAD7XCT3_9APHY</name>
<sequence length="178" mass="20338">MQQPCANIEASAAELYDYIRLNTYFALSAATIRGYYHVLTLEEEVDHYKATRITGSLVLYCANRYLPLPFFIYNLASLPFSLDRPRPISCNAEKAVGFFLEYIQYVPWTETISLLCPSRIRAAKEPVLGYRCVHALLLTYAGLRGAHNIPYSFEITDHPSYYSRLCCTGRPLQVQHIV</sequence>
<dbReference type="InterPro" id="IPR045340">
    <property type="entry name" value="DUF6533"/>
</dbReference>
<dbReference type="AlphaFoldDB" id="A0AAD7XCT3"/>
<dbReference type="EMBL" id="JAPEVG010000065">
    <property type="protein sequence ID" value="KAJ8488262.1"/>
    <property type="molecule type" value="Genomic_DNA"/>
</dbReference>
<proteinExistence type="predicted"/>
<evidence type="ECO:0000313" key="2">
    <source>
        <dbReference type="EMBL" id="KAJ8488262.1"/>
    </source>
</evidence>
<feature type="domain" description="DUF6533" evidence="1">
    <location>
        <begin position="24"/>
        <end position="68"/>
    </location>
</feature>